<feature type="chain" id="PRO_5003315475" description="SCP domain-containing protein" evidence="1">
    <location>
        <begin position="25"/>
        <end position="208"/>
    </location>
</feature>
<protein>
    <recommendedName>
        <fullName evidence="4">SCP domain-containing protein</fullName>
    </recommendedName>
</protein>
<evidence type="ECO:0008006" key="4">
    <source>
        <dbReference type="Google" id="ProtNLM"/>
    </source>
</evidence>
<dbReference type="AlphaFoldDB" id="F4PMS2"/>
<dbReference type="GeneID" id="14875859"/>
<dbReference type="EMBL" id="GL883008">
    <property type="protein sequence ID" value="EGG23666.1"/>
    <property type="molecule type" value="Genomic_DNA"/>
</dbReference>
<reference evidence="3" key="1">
    <citation type="journal article" date="2011" name="Genome Res.">
        <title>Phylogeny-wide analysis of social amoeba genomes highlights ancient origins for complex intercellular communication.</title>
        <authorList>
            <person name="Heidel A.J."/>
            <person name="Lawal H.M."/>
            <person name="Felder M."/>
            <person name="Schilde C."/>
            <person name="Helps N.R."/>
            <person name="Tunggal B."/>
            <person name="Rivero F."/>
            <person name="John U."/>
            <person name="Schleicher M."/>
            <person name="Eichinger L."/>
            <person name="Platzer M."/>
            <person name="Noegel A.A."/>
            <person name="Schaap P."/>
            <person name="Gloeckner G."/>
        </authorList>
    </citation>
    <scope>NUCLEOTIDE SEQUENCE [LARGE SCALE GENOMIC DNA]</scope>
    <source>
        <strain evidence="3">SH3</strain>
    </source>
</reference>
<dbReference type="RefSeq" id="XP_004361517.1">
    <property type="nucleotide sequence ID" value="XM_004361460.1"/>
</dbReference>
<accession>F4PMS2</accession>
<sequence length="208" mass="23686">MKFHFSIILLIVIIIIAVSSGVMGYDPTAKPYEPPKYIFSPHMTREEAAAMSELARNTGWSQVYMPYRGSYAPTNQPHPPTPTPTQFFPQPFPINFHDFVQTNYVNNKREAANRSHLQRNVCLLRMAKAHLADMNIFIGPLVYNDAQVMYKYLDDPSAVELMLSEKFKSVGFAAKYDTTSGNYMWVQIYTDGTCDLDPEGSDYDPIYS</sequence>
<dbReference type="KEGG" id="dfa:DFA_05800"/>
<keyword evidence="3" id="KW-1185">Reference proteome</keyword>
<gene>
    <name evidence="2" type="ORF">DFA_05800</name>
</gene>
<dbReference type="InterPro" id="IPR035940">
    <property type="entry name" value="CAP_sf"/>
</dbReference>
<organism evidence="2 3">
    <name type="scientific">Cavenderia fasciculata</name>
    <name type="common">Slime mold</name>
    <name type="synonym">Dictyostelium fasciculatum</name>
    <dbReference type="NCBI Taxonomy" id="261658"/>
    <lineage>
        <taxon>Eukaryota</taxon>
        <taxon>Amoebozoa</taxon>
        <taxon>Evosea</taxon>
        <taxon>Eumycetozoa</taxon>
        <taxon>Dictyostelia</taxon>
        <taxon>Acytosteliales</taxon>
        <taxon>Cavenderiaceae</taxon>
        <taxon>Cavenderia</taxon>
    </lineage>
</organism>
<evidence type="ECO:0000313" key="3">
    <source>
        <dbReference type="Proteomes" id="UP000007797"/>
    </source>
</evidence>
<dbReference type="Proteomes" id="UP000007797">
    <property type="component" value="Unassembled WGS sequence"/>
</dbReference>
<name>F4PMS2_CACFS</name>
<keyword evidence="1" id="KW-0732">Signal</keyword>
<dbReference type="SUPFAM" id="SSF55797">
    <property type="entry name" value="PR-1-like"/>
    <property type="match status" value="1"/>
</dbReference>
<evidence type="ECO:0000256" key="1">
    <source>
        <dbReference type="SAM" id="SignalP"/>
    </source>
</evidence>
<feature type="signal peptide" evidence="1">
    <location>
        <begin position="1"/>
        <end position="24"/>
    </location>
</feature>
<evidence type="ECO:0000313" key="2">
    <source>
        <dbReference type="EMBL" id="EGG23666.1"/>
    </source>
</evidence>
<proteinExistence type="predicted"/>